<dbReference type="STRING" id="57664.SAMN05661003_10122"/>
<dbReference type="PANTHER" id="PTHR30087:SF0">
    <property type="entry name" value="INNER MEMBRANE PROTEIN"/>
    <property type="match status" value="1"/>
</dbReference>
<protein>
    <submittedName>
        <fullName evidence="2">Uncharacterized conserved protein YbgA, DUF1722 family</fullName>
    </submittedName>
</protein>
<reference evidence="3" key="1">
    <citation type="submission" date="2016-10" db="EMBL/GenBank/DDBJ databases">
        <authorList>
            <person name="Varghese N."/>
            <person name="Submissions S."/>
        </authorList>
    </citation>
    <scope>NUCLEOTIDE SEQUENCE [LARGE SCALE GENOMIC DNA]</scope>
    <source>
        <strain evidence="3">DSM 8987</strain>
    </source>
</reference>
<organism evidence="2 3">
    <name type="scientific">Desulfuromonas thiophila</name>
    <dbReference type="NCBI Taxonomy" id="57664"/>
    <lineage>
        <taxon>Bacteria</taxon>
        <taxon>Pseudomonadati</taxon>
        <taxon>Thermodesulfobacteriota</taxon>
        <taxon>Desulfuromonadia</taxon>
        <taxon>Desulfuromonadales</taxon>
        <taxon>Desulfuromonadaceae</taxon>
        <taxon>Desulfuromonas</taxon>
    </lineage>
</organism>
<evidence type="ECO:0000313" key="2">
    <source>
        <dbReference type="EMBL" id="SDD69038.1"/>
    </source>
</evidence>
<gene>
    <name evidence="2" type="ORF">SAMN05661003_10122</name>
</gene>
<dbReference type="InterPro" id="IPR007553">
    <property type="entry name" value="2-thiour_desulf"/>
</dbReference>
<evidence type="ECO:0000259" key="1">
    <source>
        <dbReference type="Pfam" id="PF08349"/>
    </source>
</evidence>
<dbReference type="PIRSF" id="PIRSF037004">
    <property type="entry name" value="UCP037004"/>
    <property type="match status" value="1"/>
</dbReference>
<accession>A0A1G6WT22</accession>
<dbReference type="EMBL" id="FNAQ01000001">
    <property type="protein sequence ID" value="SDD69038.1"/>
    <property type="molecule type" value="Genomic_DNA"/>
</dbReference>
<dbReference type="InterPro" id="IPR017087">
    <property type="entry name" value="UCP037004"/>
</dbReference>
<dbReference type="Proteomes" id="UP000243205">
    <property type="component" value="Unassembled WGS sequence"/>
</dbReference>
<dbReference type="Pfam" id="PF08349">
    <property type="entry name" value="DUF1722"/>
    <property type="match status" value="1"/>
</dbReference>
<sequence length="321" mass="36466">MSESAEGRIRLGISSCLLGNRVRYDGGHKLDTYLRDVLGTYVDYVAVCPEVEVGLPIPREALRLVARPDGEVRLVFSRSGGDITEPMRDWARRRVAELEQEQLDGFIFKAKSPSSGMERVKLYDGSGMPRKQGVGLFAGIFMEHFPLLPVEEDGRLNDAGLRENFIASIFTLQRLRHSLAQQPGLGTLVAFHSRHKLLLLSRSPQLYRELGRLVATAASAPFEDAFARYRVLLLKALKTRPTVKKHINVLQHILGYFKQYLSADEKQEALELIEQYRAGLVPLIVPVTLLNHFVRKYDNAYLRQQVYLQPHPRELKLLNHV</sequence>
<keyword evidence="3" id="KW-1185">Reference proteome</keyword>
<name>A0A1G6WT22_9BACT</name>
<proteinExistence type="predicted"/>
<dbReference type="PANTHER" id="PTHR30087">
    <property type="entry name" value="INNER MEMBRANE PROTEIN"/>
    <property type="match status" value="1"/>
</dbReference>
<dbReference type="InterPro" id="IPR013560">
    <property type="entry name" value="DUF1722"/>
</dbReference>
<dbReference type="RefSeq" id="WP_092075188.1">
    <property type="nucleotide sequence ID" value="NZ_FNAQ01000001.1"/>
</dbReference>
<evidence type="ECO:0000313" key="3">
    <source>
        <dbReference type="Proteomes" id="UP000243205"/>
    </source>
</evidence>
<dbReference type="OrthoDB" id="495783at2"/>
<feature type="domain" description="DUF1722" evidence="1">
    <location>
        <begin position="196"/>
        <end position="312"/>
    </location>
</feature>
<dbReference type="AlphaFoldDB" id="A0A1G6WT22"/>
<dbReference type="Pfam" id="PF04463">
    <property type="entry name" value="2-thiour_desulf"/>
    <property type="match status" value="1"/>
</dbReference>